<sequence>LFMMPNLRGEFRTLCLDVLLSRIDTISDVFIELKSKGLLSYLTHRDENTQLTAMKIVKAIMVKLKPVEMNQIYSAITAFASHPSASCRNIMYDIMMWKIINYVYRTSYHVVCYDFREEDDVDAIEILRQTKDGLLRGLGDEDLQCRLLVQNFWSSETRLPGHTVDRLVAMFEAMYSPSTEQYFLSYATNLVLEMTSKSPDYQREIFELPLEDCKFQVTTKHGLNTRHKCLHLCDLDVSSFLSSLQL</sequence>
<evidence type="ECO:0000313" key="2">
    <source>
        <dbReference type="EMBL" id="OPL07304.1"/>
    </source>
</evidence>
<keyword evidence="2" id="KW-0808">Transferase</keyword>
<gene>
    <name evidence="2" type="ORF">AM593_02558</name>
</gene>
<keyword evidence="3" id="KW-1185">Reference proteome</keyword>
<dbReference type="GO" id="GO:0006303">
    <property type="term" value="P:double-strand break repair via nonhomologous end joining"/>
    <property type="evidence" value="ECO:0007669"/>
    <property type="project" value="InterPro"/>
</dbReference>
<reference evidence="2 3" key="1">
    <citation type="journal article" date="2016" name="PLoS ONE">
        <title>A First Insight into the Genome of the Filter-Feeder Mussel Mytilus galloprovincialis.</title>
        <authorList>
            <person name="Murgarella M."/>
            <person name="Puiu D."/>
            <person name="Novoa B."/>
            <person name="Figueras A."/>
            <person name="Posada D."/>
            <person name="Canchaya C."/>
        </authorList>
    </citation>
    <scope>NUCLEOTIDE SEQUENCE [LARGE SCALE GENOMIC DNA]</scope>
    <source>
        <tissue evidence="2">Muscle</tissue>
    </source>
</reference>
<name>A0A409V6B3_MYTGA</name>
<organism evidence="2 3">
    <name type="scientific">Mytilus galloprovincialis</name>
    <name type="common">Mediterranean mussel</name>
    <dbReference type="NCBI Taxonomy" id="29158"/>
    <lineage>
        <taxon>Eukaryota</taxon>
        <taxon>Metazoa</taxon>
        <taxon>Spiralia</taxon>
        <taxon>Lophotrochozoa</taxon>
        <taxon>Mollusca</taxon>
        <taxon>Bivalvia</taxon>
        <taxon>Autobranchia</taxon>
        <taxon>Pteriomorphia</taxon>
        <taxon>Mytilida</taxon>
        <taxon>Mytiloidea</taxon>
        <taxon>Mytilidae</taxon>
        <taxon>Mytilinae</taxon>
        <taxon>Mytilus</taxon>
    </lineage>
</organism>
<feature type="non-terminal residue" evidence="2">
    <location>
        <position position="1"/>
    </location>
</feature>
<feature type="domain" description="DNA-dependent protein kinase catalytic subunit CC5" evidence="1">
    <location>
        <begin position="1"/>
        <end position="217"/>
    </location>
</feature>
<dbReference type="AlphaFoldDB" id="A0A409V6B3"/>
<dbReference type="InterPro" id="IPR045581">
    <property type="entry name" value="DNAPKcs_CC5"/>
</dbReference>
<dbReference type="EMBL" id="KV623753">
    <property type="protein sequence ID" value="OPL07304.1"/>
    <property type="molecule type" value="Genomic_DNA"/>
</dbReference>
<accession>A0A409V6B3</accession>
<evidence type="ECO:0000313" key="3">
    <source>
        <dbReference type="Proteomes" id="UP000266721"/>
    </source>
</evidence>
<evidence type="ECO:0000259" key="1">
    <source>
        <dbReference type="Pfam" id="PF19704"/>
    </source>
</evidence>
<dbReference type="Proteomes" id="UP000266721">
    <property type="component" value="Unassembled WGS sequence"/>
</dbReference>
<protein>
    <submittedName>
        <fullName evidence="2">Dna-dependent prtotein kinase catalytic subunit</fullName>
    </submittedName>
</protein>
<dbReference type="SMR" id="A0A409V6B3"/>
<dbReference type="Pfam" id="PF19704">
    <property type="entry name" value="DNAPKcs_CC5"/>
    <property type="match status" value="1"/>
</dbReference>
<dbReference type="GO" id="GO:0016301">
    <property type="term" value="F:kinase activity"/>
    <property type="evidence" value="ECO:0007669"/>
    <property type="project" value="UniProtKB-KW"/>
</dbReference>
<keyword evidence="2" id="KW-0418">Kinase</keyword>
<proteinExistence type="predicted"/>